<gene>
    <name evidence="4" type="ORF">JQC93_12170</name>
</gene>
<dbReference type="Pfam" id="PF00753">
    <property type="entry name" value="Lactamase_B"/>
    <property type="match status" value="1"/>
</dbReference>
<dbReference type="SUPFAM" id="SSF56281">
    <property type="entry name" value="Metallo-hydrolase/oxidoreductase"/>
    <property type="match status" value="1"/>
</dbReference>
<dbReference type="Gene3D" id="3.60.15.30">
    <property type="entry name" value="Metallo-beta-lactamase domain"/>
    <property type="match status" value="1"/>
</dbReference>
<dbReference type="PANTHER" id="PTHR43223:SF2">
    <property type="entry name" value="METALLO-BETA-LACTAMASE DOMAIN-CONTAINING PROTEIN"/>
    <property type="match status" value="1"/>
</dbReference>
<dbReference type="Pfam" id="PF14863">
    <property type="entry name" value="Alkyl_sulf_dimr"/>
    <property type="match status" value="1"/>
</dbReference>
<dbReference type="Gene3D" id="1.25.40.880">
    <property type="entry name" value="Alkyl sulfatase, dimerisation domain"/>
    <property type="match status" value="1"/>
</dbReference>
<dbReference type="EMBL" id="JAFEUM010000004">
    <property type="protein sequence ID" value="MBM7037161.1"/>
    <property type="molecule type" value="Genomic_DNA"/>
</dbReference>
<dbReference type="InterPro" id="IPR029228">
    <property type="entry name" value="Alkyl_sulf_dimr"/>
</dbReference>
<feature type="domain" description="Alkyl sulfatase dimerisation" evidence="3">
    <location>
        <begin position="324"/>
        <end position="457"/>
    </location>
</feature>
<evidence type="ECO:0000259" key="3">
    <source>
        <dbReference type="Pfam" id="PF14863"/>
    </source>
</evidence>
<accession>A0ABS2HKF5</accession>
<evidence type="ECO:0000259" key="2">
    <source>
        <dbReference type="Pfam" id="PF00753"/>
    </source>
</evidence>
<protein>
    <submittedName>
        <fullName evidence="4">MBL fold metallo-hydrolase</fullName>
    </submittedName>
</protein>
<evidence type="ECO:0000256" key="1">
    <source>
        <dbReference type="SAM" id="SignalP"/>
    </source>
</evidence>
<feature type="signal peptide" evidence="1">
    <location>
        <begin position="1"/>
        <end position="21"/>
    </location>
</feature>
<evidence type="ECO:0000313" key="5">
    <source>
        <dbReference type="Proteomes" id="UP000809621"/>
    </source>
</evidence>
<keyword evidence="1" id="KW-0732">Signal</keyword>
<dbReference type="PANTHER" id="PTHR43223">
    <property type="entry name" value="ALKYL/ARYL-SULFATASE"/>
    <property type="match status" value="1"/>
</dbReference>
<dbReference type="InterPro" id="IPR038536">
    <property type="entry name" value="Alkyl/aryl-sulf_dimr_sf"/>
</dbReference>
<feature type="domain" description="Metallo-beta-lactamase" evidence="2">
    <location>
        <begin position="68"/>
        <end position="240"/>
    </location>
</feature>
<proteinExistence type="predicted"/>
<dbReference type="RefSeq" id="WP_205158715.1">
    <property type="nucleotide sequence ID" value="NZ_JAFEUM010000004.1"/>
</dbReference>
<comment type="caution">
    <text evidence="4">The sequence shown here is derived from an EMBL/GenBank/DDBJ whole genome shotgun (WGS) entry which is preliminary data.</text>
</comment>
<sequence length="470" mass="51949">MIKFTKIAALVIAVTSTSVFANTSLSVDEHSVISPTGAVLAETLNAKDAQYTDGAYEVMPGVWSLTGLGMDNVNVIETENGIVVFDGGLSRAYAKKAMSLLPEHVAQKPVVGLIYTHWHYIIGAGEWNLNDDTVVVAHKNHEAEFGAALSSDSVMSQVRQVRGAIQLGAFLPEQGADSPSTTGFANAKFTAYDMETYTPPTLLVGDEETSIMIDGMTFVTHMAHTDTMDGISIYVPEKKVSVDNTYWAHGLFNYSTLRGDRWRDIGLMEASLEWLLSKDIDHSLKVHGKPVTGDVFTEQLEHQLIATRALVTETEKAIGQGMSPDELQYNVKLPQEIADSPWMEENYGEWSYHVRRYYNHMMHWFGNDSIDLHPLPRNLEAEKMIDAMGGVDNVLKLAKQAQLDNDHQWAAQLATYAIRSGDASAKQIKADSLRAMAQKAKASNTRNWMLTHALVLEGKLELPIVLTGEY</sequence>
<dbReference type="InterPro" id="IPR001279">
    <property type="entry name" value="Metallo-B-lactamas"/>
</dbReference>
<feature type="chain" id="PRO_5045205082" evidence="1">
    <location>
        <begin position="22"/>
        <end position="470"/>
    </location>
</feature>
<evidence type="ECO:0000313" key="4">
    <source>
        <dbReference type="EMBL" id="MBM7037161.1"/>
    </source>
</evidence>
<dbReference type="InterPro" id="IPR052195">
    <property type="entry name" value="Bact_Alkyl/Aryl-Sulfatase"/>
</dbReference>
<reference evidence="4 5" key="1">
    <citation type="submission" date="2021-02" db="EMBL/GenBank/DDBJ databases">
        <authorList>
            <person name="Park J.-S."/>
        </authorList>
    </citation>
    <scope>NUCLEOTIDE SEQUENCE [LARGE SCALE GENOMIC DNA]</scope>
    <source>
        <strain evidence="4 5">188UL20-2</strain>
    </source>
</reference>
<organism evidence="4 5">
    <name type="scientific">Vibrio ulleungensis</name>
    <dbReference type="NCBI Taxonomy" id="2807619"/>
    <lineage>
        <taxon>Bacteria</taxon>
        <taxon>Pseudomonadati</taxon>
        <taxon>Pseudomonadota</taxon>
        <taxon>Gammaproteobacteria</taxon>
        <taxon>Vibrionales</taxon>
        <taxon>Vibrionaceae</taxon>
        <taxon>Vibrio</taxon>
    </lineage>
</organism>
<name>A0ABS2HKF5_9VIBR</name>
<keyword evidence="5" id="KW-1185">Reference proteome</keyword>
<dbReference type="InterPro" id="IPR036866">
    <property type="entry name" value="RibonucZ/Hydroxyglut_hydro"/>
</dbReference>
<dbReference type="Proteomes" id="UP000809621">
    <property type="component" value="Unassembled WGS sequence"/>
</dbReference>